<feature type="domain" description="Zinc-ribbon 15" evidence="1">
    <location>
        <begin position="20"/>
        <end position="125"/>
    </location>
</feature>
<dbReference type="PANTHER" id="PTHR36718:SF1">
    <property type="entry name" value="DOUBLE ZINC RIBBON PROTEIN MJ0416"/>
    <property type="match status" value="1"/>
</dbReference>
<keyword evidence="3" id="KW-1185">Reference proteome</keyword>
<name>G5IM68_9FIRM</name>
<dbReference type="AlphaFoldDB" id="G5IM68"/>
<dbReference type="InterPro" id="IPR031493">
    <property type="entry name" value="Zinc_ribbon_15"/>
</dbReference>
<gene>
    <name evidence="2" type="ORF">HMPREF9473_04596</name>
</gene>
<dbReference type="HOGENOM" id="CLU_138383_0_0_9"/>
<proteinExistence type="predicted"/>
<organism evidence="2 3">
    <name type="scientific">Hungatella hathewayi WAL-18680</name>
    <dbReference type="NCBI Taxonomy" id="742737"/>
    <lineage>
        <taxon>Bacteria</taxon>
        <taxon>Bacillati</taxon>
        <taxon>Bacillota</taxon>
        <taxon>Clostridia</taxon>
        <taxon>Lachnospirales</taxon>
        <taxon>Lachnospiraceae</taxon>
        <taxon>Hungatella</taxon>
    </lineage>
</organism>
<dbReference type="InterPro" id="IPR053281">
    <property type="entry name" value="Double_zinc_ribbon"/>
</dbReference>
<sequence>MFFICGIDTRTKEIPYSKTVICAQCGGYGRYQVFMTYSCLSLFFIPIFKWNRHYYVRMSCCDTLYEMSQELGKRIAGGDLVDITESSLTLVQSGRRKENGWTEKKCCGNCGYETTEDFEYCPKCGQKF</sequence>
<dbReference type="PANTHER" id="PTHR36718">
    <property type="entry name" value="OS05G0435400 PROTEIN"/>
    <property type="match status" value="1"/>
</dbReference>
<dbReference type="PATRIC" id="fig|742737.3.peg.4583"/>
<dbReference type="OrthoDB" id="4377018at2"/>
<reference evidence="2 3" key="1">
    <citation type="submission" date="2011-08" db="EMBL/GenBank/DDBJ databases">
        <title>The Genome Sequence of Clostridium hathewayi WAL-18680.</title>
        <authorList>
            <consortium name="The Broad Institute Genome Sequencing Platform"/>
            <person name="Earl A."/>
            <person name="Ward D."/>
            <person name="Feldgarden M."/>
            <person name="Gevers D."/>
            <person name="Finegold S.M."/>
            <person name="Summanen P.H."/>
            <person name="Molitoris D.R."/>
            <person name="Song M."/>
            <person name="Daigneault M."/>
            <person name="Allen-Vercoe E."/>
            <person name="Young S.K."/>
            <person name="Zeng Q."/>
            <person name="Gargeya S."/>
            <person name="Fitzgerald M."/>
            <person name="Haas B."/>
            <person name="Abouelleil A."/>
            <person name="Alvarado L."/>
            <person name="Arachchi H.M."/>
            <person name="Berlin A."/>
            <person name="Brown A."/>
            <person name="Chapman S.B."/>
            <person name="Chen Z."/>
            <person name="Dunbar C."/>
            <person name="Freedman E."/>
            <person name="Gearin G."/>
            <person name="Gellesch M."/>
            <person name="Goldberg J."/>
            <person name="Griggs A."/>
            <person name="Gujja S."/>
            <person name="Heiman D."/>
            <person name="Howarth C."/>
            <person name="Larson L."/>
            <person name="Lui A."/>
            <person name="MacDonald P.J.P."/>
            <person name="Montmayeur A."/>
            <person name="Murphy C."/>
            <person name="Neiman D."/>
            <person name="Pearson M."/>
            <person name="Priest M."/>
            <person name="Roberts A."/>
            <person name="Saif S."/>
            <person name="Shea T."/>
            <person name="Shenoy N."/>
            <person name="Sisk P."/>
            <person name="Stolte C."/>
            <person name="Sykes S."/>
            <person name="Wortman J."/>
            <person name="Nusbaum C."/>
            <person name="Birren B."/>
        </authorList>
    </citation>
    <scope>NUCLEOTIDE SEQUENCE [LARGE SCALE GENOMIC DNA]</scope>
    <source>
        <strain evidence="2 3">WAL-18680</strain>
    </source>
</reference>
<evidence type="ECO:0000313" key="2">
    <source>
        <dbReference type="EMBL" id="EHI57487.1"/>
    </source>
</evidence>
<dbReference type="RefSeq" id="WP_006782584.1">
    <property type="nucleotide sequence ID" value="NZ_CP040506.1"/>
</dbReference>
<dbReference type="Proteomes" id="UP000005384">
    <property type="component" value="Unassembled WGS sequence"/>
</dbReference>
<dbReference type="EMBL" id="ADLN01000120">
    <property type="protein sequence ID" value="EHI57487.1"/>
    <property type="molecule type" value="Genomic_DNA"/>
</dbReference>
<evidence type="ECO:0000313" key="3">
    <source>
        <dbReference type="Proteomes" id="UP000005384"/>
    </source>
</evidence>
<comment type="caution">
    <text evidence="2">The sequence shown here is derived from an EMBL/GenBank/DDBJ whole genome shotgun (WGS) entry which is preliminary data.</text>
</comment>
<accession>G5IM68</accession>
<evidence type="ECO:0000259" key="1">
    <source>
        <dbReference type="Pfam" id="PF17032"/>
    </source>
</evidence>
<dbReference type="Pfam" id="PF17032">
    <property type="entry name" value="Zn_ribbon_15"/>
    <property type="match status" value="1"/>
</dbReference>
<protein>
    <recommendedName>
        <fullName evidence="1">Zinc-ribbon 15 domain-containing protein</fullName>
    </recommendedName>
</protein>